<organism evidence="2">
    <name type="scientific">Anguilla anguilla</name>
    <name type="common">European freshwater eel</name>
    <name type="synonym">Muraena anguilla</name>
    <dbReference type="NCBI Taxonomy" id="7936"/>
    <lineage>
        <taxon>Eukaryota</taxon>
        <taxon>Metazoa</taxon>
        <taxon>Chordata</taxon>
        <taxon>Craniata</taxon>
        <taxon>Vertebrata</taxon>
        <taxon>Euteleostomi</taxon>
        <taxon>Actinopterygii</taxon>
        <taxon>Neopterygii</taxon>
        <taxon>Teleostei</taxon>
        <taxon>Anguilliformes</taxon>
        <taxon>Anguillidae</taxon>
        <taxon>Anguilla</taxon>
    </lineage>
</organism>
<name>A0A0E9T449_ANGAN</name>
<keyword evidence="1" id="KW-0812">Transmembrane</keyword>
<accession>A0A0E9T449</accession>
<dbReference type="EMBL" id="GBXM01060131">
    <property type="protein sequence ID" value="JAH48446.1"/>
    <property type="molecule type" value="Transcribed_RNA"/>
</dbReference>
<evidence type="ECO:0000313" key="2">
    <source>
        <dbReference type="EMBL" id="JAH48446.1"/>
    </source>
</evidence>
<dbReference type="AlphaFoldDB" id="A0A0E9T449"/>
<reference evidence="2" key="1">
    <citation type="submission" date="2014-11" db="EMBL/GenBank/DDBJ databases">
        <authorList>
            <person name="Amaro Gonzalez C."/>
        </authorList>
    </citation>
    <scope>NUCLEOTIDE SEQUENCE</scope>
</reference>
<reference evidence="2" key="2">
    <citation type="journal article" date="2015" name="Fish Shellfish Immunol.">
        <title>Early steps in the European eel (Anguilla anguilla)-Vibrio vulnificus interaction in the gills: Role of the RtxA13 toxin.</title>
        <authorList>
            <person name="Callol A."/>
            <person name="Pajuelo D."/>
            <person name="Ebbesson L."/>
            <person name="Teles M."/>
            <person name="MacKenzie S."/>
            <person name="Amaro C."/>
        </authorList>
    </citation>
    <scope>NUCLEOTIDE SEQUENCE</scope>
</reference>
<evidence type="ECO:0000256" key="1">
    <source>
        <dbReference type="SAM" id="Phobius"/>
    </source>
</evidence>
<proteinExistence type="predicted"/>
<sequence>MMDNKLVLLGNNIACYICLGYLLSYLASCY</sequence>
<keyword evidence="1" id="KW-1133">Transmembrane helix</keyword>
<keyword evidence="1" id="KW-0472">Membrane</keyword>
<feature type="transmembrane region" description="Helical" evidence="1">
    <location>
        <begin position="6"/>
        <end position="27"/>
    </location>
</feature>
<protein>
    <submittedName>
        <fullName evidence="2">Uncharacterized protein</fullName>
    </submittedName>
</protein>